<organism evidence="1 3">
    <name type="scientific">Rhizophagus clarus</name>
    <dbReference type="NCBI Taxonomy" id="94130"/>
    <lineage>
        <taxon>Eukaryota</taxon>
        <taxon>Fungi</taxon>
        <taxon>Fungi incertae sedis</taxon>
        <taxon>Mucoromycota</taxon>
        <taxon>Glomeromycotina</taxon>
        <taxon>Glomeromycetes</taxon>
        <taxon>Glomerales</taxon>
        <taxon>Glomeraceae</taxon>
        <taxon>Rhizophagus</taxon>
    </lineage>
</organism>
<gene>
    <name evidence="2" type="ORF">RCL2_002803000</name>
    <name evidence="1" type="ORF">RclHR1_03820010</name>
</gene>
<sequence>MSNATKRKCVTNILYNNDKRKKSTSRIKEKDNRVMKTFLVLPSTDYMKVIVFGCQVIGLQMNLYAMDVLTPEIYRFRIIDKVSFPA</sequence>
<evidence type="ECO:0000313" key="3">
    <source>
        <dbReference type="Proteomes" id="UP000247702"/>
    </source>
</evidence>
<dbReference type="OrthoDB" id="10447943at2759"/>
<evidence type="ECO:0000313" key="2">
    <source>
        <dbReference type="EMBL" id="GET01631.1"/>
    </source>
</evidence>
<dbReference type="EMBL" id="BLAL01000300">
    <property type="protein sequence ID" value="GET01631.1"/>
    <property type="molecule type" value="Genomic_DNA"/>
</dbReference>
<name>A0A2Z6RQ80_9GLOM</name>
<reference evidence="2" key="2">
    <citation type="submission" date="2019-10" db="EMBL/GenBank/DDBJ databases">
        <title>Conservation and host-specific expression of non-tandemly repeated heterogenous ribosome RNA gene in arbuscular mycorrhizal fungi.</title>
        <authorList>
            <person name="Maeda T."/>
            <person name="Kobayashi Y."/>
            <person name="Nakagawa T."/>
            <person name="Ezawa T."/>
            <person name="Yamaguchi K."/>
            <person name="Bino T."/>
            <person name="Nishimoto Y."/>
            <person name="Shigenobu S."/>
            <person name="Kawaguchi M."/>
        </authorList>
    </citation>
    <scope>NUCLEOTIDE SEQUENCE</scope>
    <source>
        <strain evidence="2">HR1</strain>
    </source>
</reference>
<dbReference type="Proteomes" id="UP000247702">
    <property type="component" value="Unassembled WGS sequence"/>
</dbReference>
<protein>
    <submittedName>
        <fullName evidence="1">Uncharacterized protein</fullName>
    </submittedName>
</protein>
<dbReference type="AlphaFoldDB" id="A0A2Z6RQ80"/>
<evidence type="ECO:0000313" key="1">
    <source>
        <dbReference type="EMBL" id="GBC00345.1"/>
    </source>
</evidence>
<reference evidence="1 3" key="1">
    <citation type="submission" date="2017-11" db="EMBL/GenBank/DDBJ databases">
        <title>The genome of Rhizophagus clarus HR1 reveals common genetic basis of auxotrophy among arbuscular mycorrhizal fungi.</title>
        <authorList>
            <person name="Kobayashi Y."/>
        </authorList>
    </citation>
    <scope>NUCLEOTIDE SEQUENCE [LARGE SCALE GENOMIC DNA]</scope>
    <source>
        <strain evidence="1 3">HR1</strain>
    </source>
</reference>
<keyword evidence="3" id="KW-1185">Reference proteome</keyword>
<dbReference type="Proteomes" id="UP000615446">
    <property type="component" value="Unassembled WGS sequence"/>
</dbReference>
<proteinExistence type="predicted"/>
<dbReference type="EMBL" id="BEXD01003135">
    <property type="protein sequence ID" value="GBC00345.1"/>
    <property type="molecule type" value="Genomic_DNA"/>
</dbReference>
<accession>A0A2Z6RQ80</accession>
<comment type="caution">
    <text evidence="1">The sequence shown here is derived from an EMBL/GenBank/DDBJ whole genome shotgun (WGS) entry which is preliminary data.</text>
</comment>